<reference evidence="1" key="1">
    <citation type="journal article" date="2015" name="Nature">
        <title>Complex archaea that bridge the gap between prokaryotes and eukaryotes.</title>
        <authorList>
            <person name="Spang A."/>
            <person name="Saw J.H."/>
            <person name="Jorgensen S.L."/>
            <person name="Zaremba-Niedzwiedzka K."/>
            <person name="Martijn J."/>
            <person name="Lind A.E."/>
            <person name="van Eijk R."/>
            <person name="Schleper C."/>
            <person name="Guy L."/>
            <person name="Ettema T.J."/>
        </authorList>
    </citation>
    <scope>NUCLEOTIDE SEQUENCE</scope>
</reference>
<organism evidence="1">
    <name type="scientific">marine sediment metagenome</name>
    <dbReference type="NCBI Taxonomy" id="412755"/>
    <lineage>
        <taxon>unclassified sequences</taxon>
        <taxon>metagenomes</taxon>
        <taxon>ecological metagenomes</taxon>
    </lineage>
</organism>
<comment type="caution">
    <text evidence="1">The sequence shown here is derived from an EMBL/GenBank/DDBJ whole genome shotgun (WGS) entry which is preliminary data.</text>
</comment>
<dbReference type="AlphaFoldDB" id="A0A0F8WBS8"/>
<accession>A0A0F8WBS8</accession>
<name>A0A0F8WBS8_9ZZZZ</name>
<dbReference type="EMBL" id="LAZR01066201">
    <property type="protein sequence ID" value="KKK54043.1"/>
    <property type="molecule type" value="Genomic_DNA"/>
</dbReference>
<evidence type="ECO:0000313" key="1">
    <source>
        <dbReference type="EMBL" id="KKK54043.1"/>
    </source>
</evidence>
<feature type="non-terminal residue" evidence="1">
    <location>
        <position position="257"/>
    </location>
</feature>
<proteinExistence type="predicted"/>
<sequence>MIKKTLFIYGAGASKADYAPVQNELFSEIFDLLEGVNDYQNGTITPDLFKDIKEFLYKLYPINKEMDNQVLYPTFEEVMGLIYFAIIRNESFKGISYNYLTYYREALTALIAIVLDKKLRNIPNVNRQFLKCLFTTFQSDYNNETEESDSPNKFMKYFSFLNINYDILLDNAIFALQLPHRIEYDYGFEIKNRFTKLKLFKPHGSLNWLVCKSCGKIKTEDEKKSALKYYYKILDKSTDRLNCDCGAYYSPLIIPPS</sequence>
<gene>
    <name evidence="1" type="ORF">LCGC14_3088710</name>
</gene>
<protein>
    <submittedName>
        <fullName evidence="1">Uncharacterized protein</fullName>
    </submittedName>
</protein>